<proteinExistence type="predicted"/>
<dbReference type="PROSITE" id="PS51186">
    <property type="entry name" value="GNAT"/>
    <property type="match status" value="1"/>
</dbReference>
<dbReference type="CDD" id="cd04301">
    <property type="entry name" value="NAT_SF"/>
    <property type="match status" value="1"/>
</dbReference>
<dbReference type="WBParaSite" id="NBR_0000857801-mRNA-1">
    <property type="protein sequence ID" value="NBR_0000857801-mRNA-1"/>
    <property type="gene ID" value="NBR_0000857801"/>
</dbReference>
<evidence type="ECO:0000259" key="1">
    <source>
        <dbReference type="PROSITE" id="PS51186"/>
    </source>
</evidence>
<dbReference type="AlphaFoldDB" id="A0A158QYJ2"/>
<dbReference type="InterPro" id="IPR052729">
    <property type="entry name" value="Acyl/Acetyltrans_Enzymes"/>
</dbReference>
<evidence type="ECO:0000313" key="4">
    <source>
        <dbReference type="WBParaSite" id="NBR_0000857801-mRNA-1"/>
    </source>
</evidence>
<gene>
    <name evidence="2" type="ORF">NBR_LOCUS8579</name>
</gene>
<dbReference type="Gene3D" id="3.40.630.30">
    <property type="match status" value="1"/>
</dbReference>
<dbReference type="SUPFAM" id="SSF55729">
    <property type="entry name" value="Acyl-CoA N-acyltransferases (Nat)"/>
    <property type="match status" value="2"/>
</dbReference>
<dbReference type="Pfam" id="PF00583">
    <property type="entry name" value="Acetyltransf_1"/>
    <property type="match status" value="2"/>
</dbReference>
<reference evidence="4" key="1">
    <citation type="submission" date="2016-04" db="UniProtKB">
        <authorList>
            <consortium name="WormBaseParasite"/>
        </authorList>
    </citation>
    <scope>IDENTIFICATION</scope>
</reference>
<dbReference type="STRING" id="27835.A0A158QYJ2"/>
<organism evidence="4">
    <name type="scientific">Nippostrongylus brasiliensis</name>
    <name type="common">Rat hookworm</name>
    <dbReference type="NCBI Taxonomy" id="27835"/>
    <lineage>
        <taxon>Eukaryota</taxon>
        <taxon>Metazoa</taxon>
        <taxon>Ecdysozoa</taxon>
        <taxon>Nematoda</taxon>
        <taxon>Chromadorea</taxon>
        <taxon>Rhabditida</taxon>
        <taxon>Rhabditina</taxon>
        <taxon>Rhabditomorpha</taxon>
        <taxon>Strongyloidea</taxon>
        <taxon>Heligmosomidae</taxon>
        <taxon>Nippostrongylus</taxon>
    </lineage>
</organism>
<feature type="domain" description="N-acetyltransferase" evidence="1">
    <location>
        <begin position="1"/>
        <end position="150"/>
    </location>
</feature>
<sequence length="892" mass="100304">MENLEIVDHVEPDDRAWLEWKTLVEDEGWTSDDLSVLTLTPKLPSTRTVLARRKDDGKFIGTVIWNEYDEVAFIGFYLLVPEYRGKGIGSTIWRRAIDRMPKNYTIALRAVPDMAARYRSMDTPVQGSVQHMYKMHWTKLLSIAESKASKLVSDLTDAEYQQLDEFCNWVTKRNRSDFLRKFHDLPFTMGAVLFDRSQKVGAFAAICPTSHESSHLFKLAPLYSWSLGEAFAVIRPLIEKIGSLHDDAQILIHTLSETIGAHLLIPLFNSLDIPIKQCVEYMIDRYKTMGFPVEAQPVVTQKIRLADFIEMTKSSSLPQFDAKLVSSLKPTEFEAMLTYAKDVSGRNTSHLLRLHFDLPGVKGAILVDKAGKIHGVASATPVRTRNDIQYKIAPVYAEDNNGALSIIHSLLVEIQKEGSEAIAVVSTWNDSAGEQLRQLIGEKSIGTWTLGMKDVDYEIVDNIAPDDAIWEEWKQTMFDEGWCNGLVYIAYYILRKEYRGLEIGSLIWKRAFELIPSTYTLALRAVRNSVDSMLSRYKAKDFPVEGQHVVTKRIPVADLIEIVKPRVQSMFNSKLVSELSMKEFEAALSYANEVTGQDRSHLLRAVFDMDFVKGAALTDETSKMRGLAAITTAGPREGRLYKISPLYADGLDEALSNMRDVEYEILNNISPNDPLWIEWKGAIREEGWVNGADDSALQLLPILGKNVTARSKADGRFLGAVQWSENDGLACMAFYIVRAEYRGLGIGSAIWKRALELVPSEYTIGLRSVANMVEHYKSTTTPVEGQRDLTTKFVNHLSADEFESMLSYSKEVSGKDRSRLLQLHFNLDCTKGAVAFDPNSLIRGFASVTSTGPREAHIYKIAPVYAESIDVALTVIHCLLVEIEKKVEFANS</sequence>
<evidence type="ECO:0000313" key="2">
    <source>
        <dbReference type="EMBL" id="VDL72168.1"/>
    </source>
</evidence>
<accession>A0A158QYJ2</accession>
<dbReference type="PANTHER" id="PTHR47237">
    <property type="entry name" value="SLL0310 PROTEIN"/>
    <property type="match status" value="1"/>
</dbReference>
<dbReference type="InterPro" id="IPR016181">
    <property type="entry name" value="Acyl_CoA_acyltransferase"/>
</dbReference>
<dbReference type="GO" id="GO:0016747">
    <property type="term" value="F:acyltransferase activity, transferring groups other than amino-acyl groups"/>
    <property type="evidence" value="ECO:0007669"/>
    <property type="project" value="InterPro"/>
</dbReference>
<reference evidence="2 3" key="2">
    <citation type="submission" date="2018-11" db="EMBL/GenBank/DDBJ databases">
        <authorList>
            <consortium name="Pathogen Informatics"/>
        </authorList>
    </citation>
    <scope>NUCLEOTIDE SEQUENCE [LARGE SCALE GENOMIC DNA]</scope>
</reference>
<protein>
    <submittedName>
        <fullName evidence="4">N-acetyltransferase domain-containing protein</fullName>
    </submittedName>
</protein>
<dbReference type="EMBL" id="UYSL01020023">
    <property type="protein sequence ID" value="VDL72168.1"/>
    <property type="molecule type" value="Genomic_DNA"/>
</dbReference>
<dbReference type="InterPro" id="IPR000182">
    <property type="entry name" value="GNAT_dom"/>
</dbReference>
<evidence type="ECO:0000313" key="3">
    <source>
        <dbReference type="Proteomes" id="UP000271162"/>
    </source>
</evidence>
<dbReference type="PANTHER" id="PTHR47237:SF1">
    <property type="entry name" value="SLL0310 PROTEIN"/>
    <property type="match status" value="1"/>
</dbReference>
<keyword evidence="3" id="KW-1185">Reference proteome</keyword>
<dbReference type="Proteomes" id="UP000271162">
    <property type="component" value="Unassembled WGS sequence"/>
</dbReference>
<name>A0A158QYJ2_NIPBR</name>